<proteinExistence type="predicted"/>
<dbReference type="EMBL" id="BMYF01000016">
    <property type="protein sequence ID" value="GHB43355.1"/>
    <property type="molecule type" value="Genomic_DNA"/>
</dbReference>
<dbReference type="Proteomes" id="UP000642809">
    <property type="component" value="Unassembled WGS sequence"/>
</dbReference>
<organism evidence="3 4">
    <name type="scientific">Mongoliitalea lutea</name>
    <dbReference type="NCBI Taxonomy" id="849756"/>
    <lineage>
        <taxon>Bacteria</taxon>
        <taxon>Pseudomonadati</taxon>
        <taxon>Bacteroidota</taxon>
        <taxon>Cytophagia</taxon>
        <taxon>Cytophagales</taxon>
        <taxon>Cyclobacteriaceae</taxon>
        <taxon>Mongoliitalea</taxon>
    </lineage>
</organism>
<dbReference type="InterPro" id="IPR010982">
    <property type="entry name" value="Lambda_DNA-bd_dom_sf"/>
</dbReference>
<keyword evidence="4" id="KW-1185">Reference proteome</keyword>
<dbReference type="SMART" id="SM00530">
    <property type="entry name" value="HTH_XRE"/>
    <property type="match status" value="1"/>
</dbReference>
<feature type="transmembrane region" description="Helical" evidence="1">
    <location>
        <begin position="218"/>
        <end position="239"/>
    </location>
</feature>
<accession>A0A8J3CY55</accession>
<dbReference type="GO" id="GO:0003677">
    <property type="term" value="F:DNA binding"/>
    <property type="evidence" value="ECO:0007669"/>
    <property type="project" value="InterPro"/>
</dbReference>
<dbReference type="RefSeq" id="WP_229800630.1">
    <property type="nucleotide sequence ID" value="NZ_BMYF01000016.1"/>
</dbReference>
<gene>
    <name evidence="3" type="ORF">GCM10008106_25410</name>
</gene>
<name>A0A8J3CY55_9BACT</name>
<dbReference type="Gene3D" id="1.10.260.40">
    <property type="entry name" value="lambda repressor-like DNA-binding domains"/>
    <property type="match status" value="1"/>
</dbReference>
<evidence type="ECO:0000313" key="4">
    <source>
        <dbReference type="Proteomes" id="UP000642809"/>
    </source>
</evidence>
<evidence type="ECO:0000313" key="3">
    <source>
        <dbReference type="EMBL" id="GHB43355.1"/>
    </source>
</evidence>
<evidence type="ECO:0000259" key="2">
    <source>
        <dbReference type="PROSITE" id="PS50943"/>
    </source>
</evidence>
<dbReference type="PROSITE" id="PS50943">
    <property type="entry name" value="HTH_CROC1"/>
    <property type="match status" value="1"/>
</dbReference>
<feature type="transmembrane region" description="Helical" evidence="1">
    <location>
        <begin position="127"/>
        <end position="145"/>
    </location>
</feature>
<keyword evidence="1" id="KW-1133">Transmembrane helix</keyword>
<keyword evidence="1" id="KW-0472">Membrane</keyword>
<reference evidence="3" key="1">
    <citation type="journal article" date="2014" name="Int. J. Syst. Evol. Microbiol.">
        <title>Complete genome sequence of Corynebacterium casei LMG S-19264T (=DSM 44701T), isolated from a smear-ripened cheese.</title>
        <authorList>
            <consortium name="US DOE Joint Genome Institute (JGI-PGF)"/>
            <person name="Walter F."/>
            <person name="Albersmeier A."/>
            <person name="Kalinowski J."/>
            <person name="Ruckert C."/>
        </authorList>
    </citation>
    <scope>NUCLEOTIDE SEQUENCE</scope>
    <source>
        <strain evidence="3">KCTC 23224</strain>
    </source>
</reference>
<dbReference type="SUPFAM" id="SSF47413">
    <property type="entry name" value="lambda repressor-like DNA-binding domains"/>
    <property type="match status" value="1"/>
</dbReference>
<feature type="transmembrane region" description="Helical" evidence="1">
    <location>
        <begin position="157"/>
        <end position="183"/>
    </location>
</feature>
<feature type="transmembrane region" description="Helical" evidence="1">
    <location>
        <begin position="245"/>
        <end position="263"/>
    </location>
</feature>
<reference evidence="3" key="2">
    <citation type="submission" date="2020-09" db="EMBL/GenBank/DDBJ databases">
        <authorList>
            <person name="Sun Q."/>
            <person name="Kim S."/>
        </authorList>
    </citation>
    <scope>NUCLEOTIDE SEQUENCE</scope>
    <source>
        <strain evidence="3">KCTC 23224</strain>
    </source>
</reference>
<dbReference type="InterPro" id="IPR001387">
    <property type="entry name" value="Cro/C1-type_HTH"/>
</dbReference>
<dbReference type="AlphaFoldDB" id="A0A8J3CY55"/>
<keyword evidence="1" id="KW-0812">Transmembrane</keyword>
<feature type="transmembrane region" description="Helical" evidence="1">
    <location>
        <begin position="92"/>
        <end position="112"/>
    </location>
</feature>
<feature type="domain" description="HTH cro/C1-type" evidence="2">
    <location>
        <begin position="18"/>
        <end position="71"/>
    </location>
</feature>
<evidence type="ECO:0000256" key="1">
    <source>
        <dbReference type="SAM" id="Phobius"/>
    </source>
</evidence>
<comment type="caution">
    <text evidence="3">The sequence shown here is derived from an EMBL/GenBank/DDBJ whole genome shotgun (WGS) entry which is preliminary data.</text>
</comment>
<feature type="transmembrane region" description="Helical" evidence="1">
    <location>
        <begin position="189"/>
        <end position="211"/>
    </location>
</feature>
<dbReference type="CDD" id="cd00093">
    <property type="entry name" value="HTH_XRE"/>
    <property type="match status" value="1"/>
</dbReference>
<sequence>MVKQAIHNMQQPQLGLKIQEWRKAKGMTQEELVEKCNINVRTIQRIEAGEVTPRSYTVKAILEALGVEKELPMPAIASNEPLIFSKQSKQTFLAAAIAGVIYFLVSMLEIYWDGVLFFDSALKIPDYYVLIKVIILISFSLYFFGWSKLGEALDSKLIRWGAFMLITVNLVIIISDITFAGSLETDYKLYGFVKLVGFGVSLIPFSIGLILQKGYMGNLFLVTGIVGILTAILLMTVLFVMVGLAVLSVFDILLIYILTSIAFQKERVPV</sequence>
<dbReference type="Pfam" id="PF01381">
    <property type="entry name" value="HTH_3"/>
    <property type="match status" value="1"/>
</dbReference>
<protein>
    <recommendedName>
        <fullName evidence="2">HTH cro/C1-type domain-containing protein</fullName>
    </recommendedName>
</protein>